<comment type="caution">
    <text evidence="3">The sequence shown here is derived from an EMBL/GenBank/DDBJ whole genome shotgun (WGS) entry which is preliminary data.</text>
</comment>
<dbReference type="Proteomes" id="UP001246372">
    <property type="component" value="Unassembled WGS sequence"/>
</dbReference>
<dbReference type="InterPro" id="IPR036116">
    <property type="entry name" value="FN3_sf"/>
</dbReference>
<proteinExistence type="predicted"/>
<feature type="chain" id="PRO_5047337105" description="Tip attachment protein J domain-containing protein" evidence="2">
    <location>
        <begin position="21"/>
        <end position="1413"/>
    </location>
</feature>
<feature type="region of interest" description="Disordered" evidence="1">
    <location>
        <begin position="589"/>
        <end position="608"/>
    </location>
</feature>
<evidence type="ECO:0000313" key="4">
    <source>
        <dbReference type="Proteomes" id="UP001246372"/>
    </source>
</evidence>
<reference evidence="3" key="1">
    <citation type="submission" date="2023-09" db="EMBL/GenBank/DDBJ databases">
        <title>Paucibacter sp. APW11 Genome sequencing and assembly.</title>
        <authorList>
            <person name="Kim I."/>
        </authorList>
    </citation>
    <scope>NUCLEOTIDE SEQUENCE</scope>
    <source>
        <strain evidence="3">APW11</strain>
    </source>
</reference>
<name>A0ABU3P6Z6_9BURK</name>
<dbReference type="EMBL" id="JAVXZY010000001">
    <property type="protein sequence ID" value="MDT8998344.1"/>
    <property type="molecule type" value="Genomic_DNA"/>
</dbReference>
<evidence type="ECO:0000256" key="1">
    <source>
        <dbReference type="SAM" id="MobiDB-lite"/>
    </source>
</evidence>
<organism evidence="3 4">
    <name type="scientific">Roseateles aquae</name>
    <dbReference type="NCBI Taxonomy" id="3077235"/>
    <lineage>
        <taxon>Bacteria</taxon>
        <taxon>Pseudomonadati</taxon>
        <taxon>Pseudomonadota</taxon>
        <taxon>Betaproteobacteria</taxon>
        <taxon>Burkholderiales</taxon>
        <taxon>Sphaerotilaceae</taxon>
        <taxon>Roseateles</taxon>
    </lineage>
</organism>
<evidence type="ECO:0000256" key="2">
    <source>
        <dbReference type="SAM" id="SignalP"/>
    </source>
</evidence>
<sequence length="1413" mass="145933">MNRVLLIIAGLLLVALPAHADPISVIAFVATSLVESVWVKVAIVVTASAIGSAQARSKARQAAAAAKAARNAALQDRQATVLSEDPAWRIVYGTAWTGGDIVAIFSSDKPTKDEEGAAYNRPDAYKHLVVIWARHQCQAIVDLQIEGVSLGGIDADGWAQGDAWNTNDTRGTRVFNATGEVRSMTLPAGANIVSVALRTFRNSLPWTVSLPDYAYSISPDGRTITLPGTVWVRGDSQTPDENDTWEITALAALPTGSSCVRVHHHLGADDQAADAFLMSVAGDKWTSAHRLRGCCYSVITLDLEHKQFQGGPPGITAQVQGRLVLDPRTGGTSWSANPALCIYDWLRAEWGYRADAADIDTDSVIAAANACDEVFAVPVTPAAGGSPTTVNIARYTVNGVLSSDQAKEAVLQELCEAMCGYAFPAGAWRLQAGTWSPPVMALTDDDLAGSISVVQAGEAAGDLFNAVHARYVPGDAAIAKDMQPYRNETFIAADGAVLWQAFDLPYTDSEVRARQIARVQTERARNGLIISYPAKLRAWPLQPGNRVSVTSAEYGWSAKYFMVTDWQFGLRSAVQLTLQEDGAAAYDAADATEVDPTPNSNLPNPWERPSLTGVSLDSGTAQLLRQADGTVLSRIRVSWNRPISAFMDSGVIEVRWRSVGRRTWNTVQGAPMDLELFVTGVTDGDVVIVSVAAVNAYGVSSEPVVLQHVVLGKQAPPSTASGFGFTGVLGGALLYWTQCPDADYLDSQLFLGPTLATATLVWQGAANSHTWAQATPGDYRFWLRHQDTSRNFGTPVSLLITVAEIDAAGLTVEYSVDGVTGWHSTYSPGDMYMRQRVGAGSWSAAIRIGGSAGADGSKTATVNLWQWNSGAPAAPTGTSTYTWATAANAGYSAGDGWSVSVPANPGTPGVSLWVASKAITATASALSSSVSWSSGASVYAQSLNGASGLHAARVSVWQWAATIPAGPSGSATYTWATGSFGAAPAGWSLTPGTTPSPGYTLWQASVSLIDNAANATTAFSWTGAGIVSAGYAGANGTDGGPGTAGASARYAYQRVPGNPTPTSGTITTSGSSSFPTSTQSNATWGINQAWVASDPNPSSTNTLYQCDGIYDPATGNTVWTTPYISSLKVGSLSAISANLGSITAGSIDGVTISGGTITGATIQTASSGRRAVLNESSTNTLRLYGDVGAGTEVLAQIGKAGSGAYGSSYSIADFGGSGAIGASICNTAAPAGVFGFVSSGGGSGVRGSALSGAGVHGFATSGNGVFAQSSTGAGLYANGVVSTHAIAAEGAVTVAYGATPEPFGVLSVTLPASASKRTYIGLIRSGQYPWGIGIDSANNLVFGPATSGFNSTITSKVGITTNGDIECLSAMKVGGAFACNGRSPQSSYALPGASGNALIDGIRQALINCGICS</sequence>
<keyword evidence="4" id="KW-1185">Reference proteome</keyword>
<feature type="compositionally biased region" description="Low complexity" evidence="1">
    <location>
        <begin position="1056"/>
        <end position="1078"/>
    </location>
</feature>
<gene>
    <name evidence="3" type="ORF">RQP53_03530</name>
</gene>
<keyword evidence="2" id="KW-0732">Signal</keyword>
<dbReference type="SUPFAM" id="SSF49265">
    <property type="entry name" value="Fibronectin type III"/>
    <property type="match status" value="1"/>
</dbReference>
<protein>
    <recommendedName>
        <fullName evidence="5">Tip attachment protein J domain-containing protein</fullName>
    </recommendedName>
</protein>
<feature type="region of interest" description="Disordered" evidence="1">
    <location>
        <begin position="1053"/>
        <end position="1078"/>
    </location>
</feature>
<accession>A0ABU3P6Z6</accession>
<feature type="signal peptide" evidence="2">
    <location>
        <begin position="1"/>
        <end position="20"/>
    </location>
</feature>
<evidence type="ECO:0000313" key="3">
    <source>
        <dbReference type="EMBL" id="MDT8998344.1"/>
    </source>
</evidence>
<evidence type="ECO:0008006" key="5">
    <source>
        <dbReference type="Google" id="ProtNLM"/>
    </source>
</evidence>